<dbReference type="Proteomes" id="UP001365781">
    <property type="component" value="Unassembled WGS sequence"/>
</dbReference>
<comment type="caution">
    <text evidence="2">The sequence shown here is derived from an EMBL/GenBank/DDBJ whole genome shotgun (WGS) entry which is preliminary data.</text>
</comment>
<sequence>MGDTGGTGGTGGTDNAGGPPGAGDADGTGDPADAGLKLRVGELFAEAQLLMLQGRPAEGVAPHQEARRLMYGLIERNPGDRAAKEMLGNVLYGLGSTLTSADEPGQAIDALTECAAVYGELSVPTGPGGDAASGGPDPAAMVPLLADVRARKAHALSALGHGASAVVESDEAVMAYLGLGAEAADSPHRLDLARVLSLNARVLYSFGDRDLAVCSADWAVRYYLARAEAINTGPLVESLMHGGYLRTAAGIAARVHTEQGRLSIALGAGATEVHCARAQAESDSPADLGHLASTLTRHGLNLRIAGRTAEGNELIREARGIDPAAEAGATREWQSLTGRSPEQGGRRPVTCYSAAIAVATRVLGEGEVPSVLRDLAFDPSDGATTVTPSLLCQPQTAPTLATLLAEAALGLLRDARPDSWDAAGVMGIQAHCLFAAASRARATAMLDRFHESGGTWARLLLALIPLYENGAIPATGEDLRGWLAGIVLQLQPFAHRDEVTRRLVEECEAFIGRGPR</sequence>
<dbReference type="Gene3D" id="1.25.40.10">
    <property type="entry name" value="Tetratricopeptide repeat domain"/>
    <property type="match status" value="1"/>
</dbReference>
<feature type="compositionally biased region" description="Gly residues" evidence="1">
    <location>
        <begin position="1"/>
        <end position="26"/>
    </location>
</feature>
<dbReference type="InterPro" id="IPR011990">
    <property type="entry name" value="TPR-like_helical_dom_sf"/>
</dbReference>
<reference evidence="2 3" key="1">
    <citation type="submission" date="2024-03" db="EMBL/GenBank/DDBJ databases">
        <title>First Report of Pectobacterium brasiliscabiei causing potato scab in china.</title>
        <authorList>
            <person name="Handique U."/>
        </authorList>
    </citation>
    <scope>NUCLEOTIDE SEQUENCE [LARGE SCALE GENOMIC DNA]</scope>
    <source>
        <strain evidence="2 3">ZRIMU1503</strain>
    </source>
</reference>
<dbReference type="EMBL" id="JBBAYM010000036">
    <property type="protein sequence ID" value="MEI5615295.1"/>
    <property type="molecule type" value="Genomic_DNA"/>
</dbReference>
<organism evidence="2 3">
    <name type="scientific">Streptomyces brasiliscabiei</name>
    <dbReference type="NCBI Taxonomy" id="2736302"/>
    <lineage>
        <taxon>Bacteria</taxon>
        <taxon>Bacillati</taxon>
        <taxon>Actinomycetota</taxon>
        <taxon>Actinomycetes</taxon>
        <taxon>Kitasatosporales</taxon>
        <taxon>Streptomycetaceae</taxon>
        <taxon>Streptomyces</taxon>
    </lineage>
</organism>
<feature type="region of interest" description="Disordered" evidence="1">
    <location>
        <begin position="1"/>
        <end position="34"/>
    </location>
</feature>
<gene>
    <name evidence="2" type="ORF">WB403_39860</name>
</gene>
<keyword evidence="3" id="KW-1185">Reference proteome</keyword>
<accession>A0ABU8GT24</accession>
<dbReference type="RefSeq" id="WP_336541928.1">
    <property type="nucleotide sequence ID" value="NZ_JBBAYL010000026.1"/>
</dbReference>
<proteinExistence type="predicted"/>
<evidence type="ECO:0000313" key="3">
    <source>
        <dbReference type="Proteomes" id="UP001365781"/>
    </source>
</evidence>
<evidence type="ECO:0000256" key="1">
    <source>
        <dbReference type="SAM" id="MobiDB-lite"/>
    </source>
</evidence>
<protein>
    <submittedName>
        <fullName evidence="2">Uncharacterized protein</fullName>
    </submittedName>
</protein>
<evidence type="ECO:0000313" key="2">
    <source>
        <dbReference type="EMBL" id="MEI5615295.1"/>
    </source>
</evidence>
<name>A0ABU8GT24_9ACTN</name>